<dbReference type="Proteomes" id="UP001172457">
    <property type="component" value="Chromosome 2"/>
</dbReference>
<accession>A0AA38WQD6</accession>
<sequence>MASISPPTFPSSAGTPLLTNSPTQPLISCSSPGADSITTIRRICFLGFPILHPSVGVKVITETTMMEPREEDGTMVFKRILGSGLMISWLDIGSIRRKMIN</sequence>
<organism evidence="1 2">
    <name type="scientific">Centaurea solstitialis</name>
    <name type="common">yellow star-thistle</name>
    <dbReference type="NCBI Taxonomy" id="347529"/>
    <lineage>
        <taxon>Eukaryota</taxon>
        <taxon>Viridiplantae</taxon>
        <taxon>Streptophyta</taxon>
        <taxon>Embryophyta</taxon>
        <taxon>Tracheophyta</taxon>
        <taxon>Spermatophyta</taxon>
        <taxon>Magnoliopsida</taxon>
        <taxon>eudicotyledons</taxon>
        <taxon>Gunneridae</taxon>
        <taxon>Pentapetalae</taxon>
        <taxon>asterids</taxon>
        <taxon>campanulids</taxon>
        <taxon>Asterales</taxon>
        <taxon>Asteraceae</taxon>
        <taxon>Carduoideae</taxon>
        <taxon>Cardueae</taxon>
        <taxon>Centaureinae</taxon>
        <taxon>Centaurea</taxon>
    </lineage>
</organism>
<reference evidence="1" key="1">
    <citation type="submission" date="2023-03" db="EMBL/GenBank/DDBJ databases">
        <title>Chromosome-scale reference genome and RAD-based genetic map of yellow starthistle (Centaurea solstitialis) reveal putative structural variation and QTLs associated with invader traits.</title>
        <authorList>
            <person name="Reatini B."/>
            <person name="Cang F.A."/>
            <person name="Jiang Q."/>
            <person name="Mckibben M.T.W."/>
            <person name="Barker M.S."/>
            <person name="Rieseberg L.H."/>
            <person name="Dlugosch K.M."/>
        </authorList>
    </citation>
    <scope>NUCLEOTIDE SEQUENCE</scope>
    <source>
        <strain evidence="1">CAN-66</strain>
        <tissue evidence="1">Leaf</tissue>
    </source>
</reference>
<evidence type="ECO:0000313" key="2">
    <source>
        <dbReference type="Proteomes" id="UP001172457"/>
    </source>
</evidence>
<dbReference type="AlphaFoldDB" id="A0AA38WQD6"/>
<dbReference type="EMBL" id="JARYMX010000002">
    <property type="protein sequence ID" value="KAJ9561440.1"/>
    <property type="molecule type" value="Genomic_DNA"/>
</dbReference>
<keyword evidence="2" id="KW-1185">Reference proteome</keyword>
<gene>
    <name evidence="1" type="ORF">OSB04_006600</name>
</gene>
<comment type="caution">
    <text evidence="1">The sequence shown here is derived from an EMBL/GenBank/DDBJ whole genome shotgun (WGS) entry which is preliminary data.</text>
</comment>
<name>A0AA38WQD6_9ASTR</name>
<protein>
    <submittedName>
        <fullName evidence="1">Uncharacterized protein</fullName>
    </submittedName>
</protein>
<evidence type="ECO:0000313" key="1">
    <source>
        <dbReference type="EMBL" id="KAJ9561440.1"/>
    </source>
</evidence>
<proteinExistence type="predicted"/>